<name>A0ABP0S000_9DINO</name>
<evidence type="ECO:0008006" key="4">
    <source>
        <dbReference type="Google" id="ProtNLM"/>
    </source>
</evidence>
<dbReference type="Pfam" id="PF05721">
    <property type="entry name" value="PhyH"/>
    <property type="match status" value="1"/>
</dbReference>
<comment type="cofactor">
    <cofactor evidence="1">
        <name>Fe cation</name>
        <dbReference type="ChEBI" id="CHEBI:24875"/>
    </cofactor>
</comment>
<dbReference type="Proteomes" id="UP001642484">
    <property type="component" value="Unassembled WGS sequence"/>
</dbReference>
<evidence type="ECO:0000313" key="3">
    <source>
        <dbReference type="Proteomes" id="UP001642484"/>
    </source>
</evidence>
<evidence type="ECO:0000313" key="2">
    <source>
        <dbReference type="EMBL" id="CAK9105663.1"/>
    </source>
</evidence>
<dbReference type="Gene3D" id="2.60.120.620">
    <property type="entry name" value="q2cbj1_9rhob like domain"/>
    <property type="match status" value="1"/>
</dbReference>
<protein>
    <recommendedName>
        <fullName evidence="4">Phytanoyl-dioxygenase</fullName>
    </recommendedName>
</protein>
<accession>A0ABP0S000</accession>
<dbReference type="InterPro" id="IPR008775">
    <property type="entry name" value="Phytyl_CoA_dOase-like"/>
</dbReference>
<reference evidence="2 3" key="1">
    <citation type="submission" date="2024-02" db="EMBL/GenBank/DDBJ databases">
        <authorList>
            <person name="Chen Y."/>
            <person name="Shah S."/>
            <person name="Dougan E. K."/>
            <person name="Thang M."/>
            <person name="Chan C."/>
        </authorList>
    </citation>
    <scope>NUCLEOTIDE SEQUENCE [LARGE SCALE GENOMIC DNA]</scope>
</reference>
<sequence>MESPGAGNPVWAPGLGNFISAGHWHWQLAELAQALELRRGDHVAAAPVAAAGAVDAVRPAAQALSSAAGGDGGAWAKTICWEPSVGQLRQLRQRMANGGRVVAAARPWRAVDWPAASRPVRWSPQSEERLCKNFLDAGFELLQVRVCCYPCEITWTAWLNVLEKLFPEHGRQRSTMADPEGERYLHFDDRLLLVTAQLPNPAPLATLATLRCCAKRRRLCQTSSGPTLGAGKEFRLPLGWHLALEGFWAPLLVLQPWEAQEVLEQLDAHAQQVIGSGAKVEDLQGEQRFKVHLLYPWAARLVRHPVLVSAVQKALGTQDVLLWFSEVNAKAPMSKCHAAPHQDGIFASLWPNDAVCSVFVALTDATAEMGGLFFQRGSHLRGQLPHIVDGEAQNLIGFKCEEANQVFDSDEAVPVELKAGEASLHTFRTLHWSGPNLTSTRRVGLALRYVRADVARSRPLRRRESATVAAGRYDARRGAFDVEMEPRRALGEEEVKCHQEALARERENYCADEV</sequence>
<dbReference type="PANTHER" id="PTHR20883:SF48">
    <property type="entry name" value="ECTOINE DIOXYGENASE"/>
    <property type="match status" value="1"/>
</dbReference>
<comment type="caution">
    <text evidence="2">The sequence shown here is derived from an EMBL/GenBank/DDBJ whole genome shotgun (WGS) entry which is preliminary data.</text>
</comment>
<proteinExistence type="predicted"/>
<organism evidence="2 3">
    <name type="scientific">Durusdinium trenchii</name>
    <dbReference type="NCBI Taxonomy" id="1381693"/>
    <lineage>
        <taxon>Eukaryota</taxon>
        <taxon>Sar</taxon>
        <taxon>Alveolata</taxon>
        <taxon>Dinophyceae</taxon>
        <taxon>Suessiales</taxon>
        <taxon>Symbiodiniaceae</taxon>
        <taxon>Durusdinium</taxon>
    </lineage>
</organism>
<dbReference type="PANTHER" id="PTHR20883">
    <property type="entry name" value="PHYTANOYL-COA DIOXYGENASE DOMAIN CONTAINING 1"/>
    <property type="match status" value="1"/>
</dbReference>
<dbReference type="EMBL" id="CAXAMN010026783">
    <property type="protein sequence ID" value="CAK9105663.1"/>
    <property type="molecule type" value="Genomic_DNA"/>
</dbReference>
<dbReference type="SUPFAM" id="SSF51197">
    <property type="entry name" value="Clavaminate synthase-like"/>
    <property type="match status" value="1"/>
</dbReference>
<gene>
    <name evidence="2" type="ORF">CCMP2556_LOCUS49437</name>
</gene>
<keyword evidence="3" id="KW-1185">Reference proteome</keyword>
<evidence type="ECO:0000256" key="1">
    <source>
        <dbReference type="ARBA" id="ARBA00001962"/>
    </source>
</evidence>